<dbReference type="OrthoDB" id="9806149at2"/>
<protein>
    <submittedName>
        <fullName evidence="7">Branched-chain amino acid transport system ATP-binding protein</fullName>
    </submittedName>
</protein>
<dbReference type="CDD" id="cd03224">
    <property type="entry name" value="ABC_TM1139_LivF_branched"/>
    <property type="match status" value="1"/>
</dbReference>
<evidence type="ECO:0000313" key="8">
    <source>
        <dbReference type="Proteomes" id="UP000199340"/>
    </source>
</evidence>
<dbReference type="STRING" id="490829.SAMN05421850_11711"/>
<gene>
    <name evidence="7" type="ORF">SAMN05421850_11711</name>
</gene>
<evidence type="ECO:0000313" key="7">
    <source>
        <dbReference type="EMBL" id="SDJ36999.1"/>
    </source>
</evidence>
<reference evidence="7 8" key="1">
    <citation type="submission" date="2016-10" db="EMBL/GenBank/DDBJ databases">
        <authorList>
            <person name="de Groot N.N."/>
        </authorList>
    </citation>
    <scope>NUCLEOTIDE SEQUENCE [LARGE SCALE GENOMIC DNA]</scope>
    <source>
        <strain evidence="7 8">DSM 28010</strain>
    </source>
</reference>
<proteinExistence type="inferred from homology"/>
<dbReference type="GO" id="GO:0015658">
    <property type="term" value="F:branched-chain amino acid transmembrane transporter activity"/>
    <property type="evidence" value="ECO:0007669"/>
    <property type="project" value="TreeGrafter"/>
</dbReference>
<sequence length="236" mass="25538">MADLLSVRNLCSGYGHIPVLHDVSFSLPREGVSAIIGPNGHGKTTLLRTLSGLNRSWSGQIEFDGAPIPQSVEARARAGLVHVPQGDQLFMDMTVMENLAMGAYARPKGYDLQTGFAEVFDLFPRLAERRQQRVSSLSGGERRMVGIGRGMMAGGKLLMIDEPSLGLAPIVIEQVYDALRKLASTGAAILVVEENPSRIETVAERFFLMDGGKFEWTGDTEALRNSSDIVATYLGG</sequence>
<dbReference type="Proteomes" id="UP000199340">
    <property type="component" value="Unassembled WGS sequence"/>
</dbReference>
<keyword evidence="2" id="KW-0813">Transport</keyword>
<dbReference type="SUPFAM" id="SSF52540">
    <property type="entry name" value="P-loop containing nucleoside triphosphate hydrolases"/>
    <property type="match status" value="1"/>
</dbReference>
<dbReference type="GO" id="GO:0005524">
    <property type="term" value="F:ATP binding"/>
    <property type="evidence" value="ECO:0007669"/>
    <property type="project" value="UniProtKB-KW"/>
</dbReference>
<dbReference type="PROSITE" id="PS50893">
    <property type="entry name" value="ABC_TRANSPORTER_2"/>
    <property type="match status" value="1"/>
</dbReference>
<feature type="domain" description="ABC transporter" evidence="6">
    <location>
        <begin position="5"/>
        <end position="236"/>
    </location>
</feature>
<dbReference type="Pfam" id="PF00005">
    <property type="entry name" value="ABC_tran"/>
    <property type="match status" value="1"/>
</dbReference>
<keyword evidence="4 7" id="KW-0067">ATP-binding</keyword>
<dbReference type="RefSeq" id="WP_090030592.1">
    <property type="nucleotide sequence ID" value="NZ_FNEB01000017.1"/>
</dbReference>
<dbReference type="EMBL" id="FNEB01000017">
    <property type="protein sequence ID" value="SDJ36999.1"/>
    <property type="molecule type" value="Genomic_DNA"/>
</dbReference>
<accession>A0A1G8T5V1</accession>
<dbReference type="InterPro" id="IPR003593">
    <property type="entry name" value="AAA+_ATPase"/>
</dbReference>
<keyword evidence="8" id="KW-1185">Reference proteome</keyword>
<dbReference type="AlphaFoldDB" id="A0A1G8T5V1"/>
<dbReference type="GO" id="GO:0016887">
    <property type="term" value="F:ATP hydrolysis activity"/>
    <property type="evidence" value="ECO:0007669"/>
    <property type="project" value="InterPro"/>
</dbReference>
<dbReference type="InterPro" id="IPR003439">
    <property type="entry name" value="ABC_transporter-like_ATP-bd"/>
</dbReference>
<dbReference type="GO" id="GO:0015807">
    <property type="term" value="P:L-amino acid transport"/>
    <property type="evidence" value="ECO:0007669"/>
    <property type="project" value="TreeGrafter"/>
</dbReference>
<dbReference type="PROSITE" id="PS00211">
    <property type="entry name" value="ABC_TRANSPORTER_1"/>
    <property type="match status" value="1"/>
</dbReference>
<dbReference type="PANTHER" id="PTHR43820">
    <property type="entry name" value="HIGH-AFFINITY BRANCHED-CHAIN AMINO ACID TRANSPORT ATP-BINDING PROTEIN LIVF"/>
    <property type="match status" value="1"/>
</dbReference>
<dbReference type="InterPro" id="IPR017871">
    <property type="entry name" value="ABC_transporter-like_CS"/>
</dbReference>
<evidence type="ECO:0000256" key="5">
    <source>
        <dbReference type="ARBA" id="ARBA00022970"/>
    </source>
</evidence>
<dbReference type="InterPro" id="IPR052156">
    <property type="entry name" value="BCAA_Transport_ATP-bd_LivF"/>
</dbReference>
<keyword evidence="3" id="KW-0547">Nucleotide-binding</keyword>
<evidence type="ECO:0000259" key="6">
    <source>
        <dbReference type="PROSITE" id="PS50893"/>
    </source>
</evidence>
<name>A0A1G8T5V1_9RHOB</name>
<dbReference type="InterPro" id="IPR027417">
    <property type="entry name" value="P-loop_NTPase"/>
</dbReference>
<organism evidence="7 8">
    <name type="scientific">Lutimaribacter saemankumensis</name>
    <dbReference type="NCBI Taxonomy" id="490829"/>
    <lineage>
        <taxon>Bacteria</taxon>
        <taxon>Pseudomonadati</taxon>
        <taxon>Pseudomonadota</taxon>
        <taxon>Alphaproteobacteria</taxon>
        <taxon>Rhodobacterales</taxon>
        <taxon>Roseobacteraceae</taxon>
        <taxon>Lutimaribacter</taxon>
    </lineage>
</organism>
<dbReference type="Gene3D" id="3.40.50.300">
    <property type="entry name" value="P-loop containing nucleotide triphosphate hydrolases"/>
    <property type="match status" value="1"/>
</dbReference>
<comment type="similarity">
    <text evidence="1">Belongs to the ABC transporter superfamily.</text>
</comment>
<dbReference type="SMART" id="SM00382">
    <property type="entry name" value="AAA"/>
    <property type="match status" value="1"/>
</dbReference>
<dbReference type="PANTHER" id="PTHR43820:SF4">
    <property type="entry name" value="HIGH-AFFINITY BRANCHED-CHAIN AMINO ACID TRANSPORT ATP-BINDING PROTEIN LIVF"/>
    <property type="match status" value="1"/>
</dbReference>
<evidence type="ECO:0000256" key="1">
    <source>
        <dbReference type="ARBA" id="ARBA00005417"/>
    </source>
</evidence>
<evidence type="ECO:0000256" key="3">
    <source>
        <dbReference type="ARBA" id="ARBA00022741"/>
    </source>
</evidence>
<evidence type="ECO:0000256" key="4">
    <source>
        <dbReference type="ARBA" id="ARBA00022840"/>
    </source>
</evidence>
<keyword evidence="5" id="KW-0029">Amino-acid transport</keyword>
<evidence type="ECO:0000256" key="2">
    <source>
        <dbReference type="ARBA" id="ARBA00022448"/>
    </source>
</evidence>